<evidence type="ECO:0000313" key="2">
    <source>
        <dbReference type="WBParaSite" id="PgR046_g041_t01"/>
    </source>
</evidence>
<dbReference type="WBParaSite" id="PgR046_g041_t01">
    <property type="protein sequence ID" value="PgR046_g041_t01"/>
    <property type="gene ID" value="PgR046_g041"/>
</dbReference>
<accession>A0A915BM41</accession>
<sequence>MLPYFKSIRTEKGLNFDRVVIDDKVAILFESMAKEVKVKEVFVSALLSTELGITYA</sequence>
<protein>
    <submittedName>
        <fullName evidence="2">Uncharacterized protein</fullName>
    </submittedName>
</protein>
<dbReference type="Proteomes" id="UP000887569">
    <property type="component" value="Unplaced"/>
</dbReference>
<evidence type="ECO:0000313" key="1">
    <source>
        <dbReference type="Proteomes" id="UP000887569"/>
    </source>
</evidence>
<reference evidence="2" key="1">
    <citation type="submission" date="2022-11" db="UniProtKB">
        <authorList>
            <consortium name="WormBaseParasite"/>
        </authorList>
    </citation>
    <scope>IDENTIFICATION</scope>
</reference>
<dbReference type="AlphaFoldDB" id="A0A915BM41"/>
<keyword evidence="1" id="KW-1185">Reference proteome</keyword>
<organism evidence="1 2">
    <name type="scientific">Parascaris univalens</name>
    <name type="common">Nematode worm</name>
    <dbReference type="NCBI Taxonomy" id="6257"/>
    <lineage>
        <taxon>Eukaryota</taxon>
        <taxon>Metazoa</taxon>
        <taxon>Ecdysozoa</taxon>
        <taxon>Nematoda</taxon>
        <taxon>Chromadorea</taxon>
        <taxon>Rhabditida</taxon>
        <taxon>Spirurina</taxon>
        <taxon>Ascaridomorpha</taxon>
        <taxon>Ascaridoidea</taxon>
        <taxon>Ascarididae</taxon>
        <taxon>Parascaris</taxon>
    </lineage>
</organism>
<proteinExistence type="predicted"/>
<name>A0A915BM41_PARUN</name>